<keyword evidence="5 9" id="KW-0862">Zinc</keyword>
<feature type="binding site" evidence="9">
    <location>
        <position position="233"/>
    </location>
    <ligand>
        <name>Zn(2+)</name>
        <dbReference type="ChEBI" id="CHEBI:29105"/>
        <note>catalytic</note>
    </ligand>
</feature>
<keyword evidence="7 9" id="KW-0482">Metalloprotease</keyword>
<keyword evidence="6 9" id="KW-0224">Dipeptidase</keyword>
<comment type="function">
    <text evidence="9 10">Catalyzes hydrolysis of the D-alanyl-D-alanine dipeptide.</text>
</comment>
<dbReference type="GO" id="GO:0160237">
    <property type="term" value="F:D-Ala-D-Ala dipeptidase activity"/>
    <property type="evidence" value="ECO:0007669"/>
    <property type="project" value="UniProtKB-EC"/>
</dbReference>
<feature type="chain" id="PRO_5013776319" description="D-alanyl-D-alanine dipeptidase" evidence="11">
    <location>
        <begin position="23"/>
        <end position="251"/>
    </location>
</feature>
<evidence type="ECO:0000256" key="10">
    <source>
        <dbReference type="PIRNR" id="PIRNR026671"/>
    </source>
</evidence>
<dbReference type="Pfam" id="PF01427">
    <property type="entry name" value="Peptidase_M15"/>
    <property type="match status" value="1"/>
</dbReference>
<dbReference type="SUPFAM" id="SSF55166">
    <property type="entry name" value="Hedgehog/DD-peptidase"/>
    <property type="match status" value="1"/>
</dbReference>
<accession>A0A2H1YKF9</accession>
<keyword evidence="3 9" id="KW-0479">Metal-binding</keyword>
<dbReference type="HAMAP" id="MF_01924">
    <property type="entry name" value="A_A_dipeptidase"/>
    <property type="match status" value="1"/>
</dbReference>
<evidence type="ECO:0000256" key="8">
    <source>
        <dbReference type="ARBA" id="ARBA00023316"/>
    </source>
</evidence>
<comment type="similarity">
    <text evidence="9 10">Belongs to the peptidase M15D family.</text>
</comment>
<feature type="binding site" evidence="9">
    <location>
        <position position="165"/>
    </location>
    <ligand>
        <name>Zn(2+)</name>
        <dbReference type="ChEBI" id="CHEBI:29105"/>
        <note>catalytic</note>
    </ligand>
</feature>
<dbReference type="EMBL" id="OENF01000039">
    <property type="protein sequence ID" value="SOS75277.1"/>
    <property type="molecule type" value="Genomic_DNA"/>
</dbReference>
<reference evidence="13" key="1">
    <citation type="submission" date="2017-11" db="EMBL/GenBank/DDBJ databases">
        <authorList>
            <person name="Duchaud E."/>
        </authorList>
    </citation>
    <scope>NUCLEOTIDE SEQUENCE [LARGE SCALE GENOMIC DNA]</scope>
    <source>
        <strain evidence="13">Tenacibaculum sp. TNO020</strain>
    </source>
</reference>
<keyword evidence="8 10" id="KW-0961">Cell wall biogenesis/degradation</keyword>
<dbReference type="OrthoDB" id="9801430at2"/>
<dbReference type="GO" id="GO:0071555">
    <property type="term" value="P:cell wall organization"/>
    <property type="evidence" value="ECO:0007669"/>
    <property type="project" value="UniProtKB-KW"/>
</dbReference>
<dbReference type="PANTHER" id="PTHR43126:SF1">
    <property type="entry name" value="D-ALANYL-D-ALANINE DIPEPTIDASE"/>
    <property type="match status" value="1"/>
</dbReference>
<protein>
    <recommendedName>
        <fullName evidence="9 10">D-alanyl-D-alanine dipeptidase</fullName>
        <shortName evidence="9 10">D-Ala-D-Ala dipeptidase</shortName>
        <ecNumber evidence="9 10">3.4.13.22</ecNumber>
    </recommendedName>
</protein>
<evidence type="ECO:0000313" key="12">
    <source>
        <dbReference type="EMBL" id="SOS75277.1"/>
    </source>
</evidence>
<sequence length="251" mass="29419">MKQSFYLFVFYSLLFLSFNLNAQEELSVKSFTKTTQNHLQKKRQKQRQKLPKGFSYIHDIAPTIRQEIRYCSENNFTGVSINGYQEAVLIGTTAMAKALKKVQTDLSKKGLSLKIFDAYRPQTAVNHFVKWARVTNDTLRKKQYYPTINKKYLFQKGFIASKSGHSRGSTVDLTIVNIKTGKELDMGSPYDFFGKSSYITYPKLTENQQENRQLLQTVMKTHNFRPYAKEWWHFTLRFEPFAKTYFSFPVE</sequence>
<evidence type="ECO:0000256" key="3">
    <source>
        <dbReference type="ARBA" id="ARBA00022723"/>
    </source>
</evidence>
<dbReference type="InterPro" id="IPR000755">
    <property type="entry name" value="A_A_dipeptidase"/>
</dbReference>
<feature type="signal peptide" evidence="11">
    <location>
        <begin position="1"/>
        <end position="22"/>
    </location>
</feature>
<evidence type="ECO:0000256" key="7">
    <source>
        <dbReference type="ARBA" id="ARBA00023049"/>
    </source>
</evidence>
<dbReference type="AlphaFoldDB" id="A0A2H1YKF9"/>
<dbReference type="EC" id="3.4.13.22" evidence="9 10"/>
<dbReference type="GeneID" id="86942342"/>
<dbReference type="CDD" id="cd14817">
    <property type="entry name" value="D-Ala-D-Ala_dipeptidase_VanX"/>
    <property type="match status" value="1"/>
</dbReference>
<comment type="catalytic activity">
    <reaction evidence="1 9 10">
        <text>D-alanyl-D-alanine + H2O = 2 D-alanine</text>
        <dbReference type="Rhea" id="RHEA:20661"/>
        <dbReference type="ChEBI" id="CHEBI:15377"/>
        <dbReference type="ChEBI" id="CHEBI:57416"/>
        <dbReference type="ChEBI" id="CHEBI:57822"/>
        <dbReference type="EC" id="3.4.13.22"/>
    </reaction>
</comment>
<dbReference type="Gene3D" id="3.30.1380.10">
    <property type="match status" value="1"/>
</dbReference>
<evidence type="ECO:0000256" key="6">
    <source>
        <dbReference type="ARBA" id="ARBA00022997"/>
    </source>
</evidence>
<dbReference type="InterPro" id="IPR009045">
    <property type="entry name" value="Zn_M74/Hedgehog-like"/>
</dbReference>
<name>A0A2H1YKF9_9FLAO</name>
<keyword evidence="4 9" id="KW-0378">Hydrolase</keyword>
<feature type="active site" description="Proton donor/acceptor" evidence="9">
    <location>
        <position position="230"/>
    </location>
</feature>
<feature type="binding site" evidence="9">
    <location>
        <position position="172"/>
    </location>
    <ligand>
        <name>Zn(2+)</name>
        <dbReference type="ChEBI" id="CHEBI:29105"/>
        <note>catalytic</note>
    </ligand>
</feature>
<keyword evidence="13" id="KW-1185">Reference proteome</keyword>
<feature type="site" description="Transition state stabilizer" evidence="9">
    <location>
        <position position="120"/>
    </location>
</feature>
<organism evidence="12 13">
    <name type="scientific">Tenacibaculum piscium</name>
    <dbReference type="NCBI Taxonomy" id="1458515"/>
    <lineage>
        <taxon>Bacteria</taxon>
        <taxon>Pseudomonadati</taxon>
        <taxon>Bacteroidota</taxon>
        <taxon>Flavobacteriia</taxon>
        <taxon>Flavobacteriales</taxon>
        <taxon>Flavobacteriaceae</taxon>
        <taxon>Tenacibaculum</taxon>
    </lineage>
</organism>
<evidence type="ECO:0000256" key="11">
    <source>
        <dbReference type="SAM" id="SignalP"/>
    </source>
</evidence>
<dbReference type="GO" id="GO:0008270">
    <property type="term" value="F:zinc ion binding"/>
    <property type="evidence" value="ECO:0007669"/>
    <property type="project" value="UniProtKB-UniRule"/>
</dbReference>
<comment type="cofactor">
    <cofactor evidence="9">
        <name>Zn(2+)</name>
        <dbReference type="ChEBI" id="CHEBI:29105"/>
    </cofactor>
    <text evidence="9">Binds 1 zinc ion per subunit.</text>
</comment>
<evidence type="ECO:0000256" key="5">
    <source>
        <dbReference type="ARBA" id="ARBA00022833"/>
    </source>
</evidence>
<evidence type="ECO:0000256" key="1">
    <source>
        <dbReference type="ARBA" id="ARBA00001362"/>
    </source>
</evidence>
<evidence type="ECO:0000256" key="9">
    <source>
        <dbReference type="HAMAP-Rule" id="MF_01924"/>
    </source>
</evidence>
<gene>
    <name evidence="12" type="ORF">TNO020_440048</name>
</gene>
<dbReference type="Proteomes" id="UP000234211">
    <property type="component" value="Unassembled WGS sequence"/>
</dbReference>
<proteinExistence type="inferred from homology"/>
<evidence type="ECO:0000313" key="13">
    <source>
        <dbReference type="Proteomes" id="UP000234211"/>
    </source>
</evidence>
<dbReference type="GO" id="GO:0006508">
    <property type="term" value="P:proteolysis"/>
    <property type="evidence" value="ECO:0007669"/>
    <property type="project" value="UniProtKB-KW"/>
</dbReference>
<keyword evidence="11" id="KW-0732">Signal</keyword>
<evidence type="ECO:0000256" key="4">
    <source>
        <dbReference type="ARBA" id="ARBA00022801"/>
    </source>
</evidence>
<dbReference type="GO" id="GO:0008237">
    <property type="term" value="F:metallopeptidase activity"/>
    <property type="evidence" value="ECO:0007669"/>
    <property type="project" value="UniProtKB-KW"/>
</dbReference>
<keyword evidence="2 9" id="KW-0645">Protease</keyword>
<dbReference type="PANTHER" id="PTHR43126">
    <property type="entry name" value="D-ALANYL-D-ALANINE DIPEPTIDASE"/>
    <property type="match status" value="1"/>
</dbReference>
<dbReference type="RefSeq" id="WP_101917921.1">
    <property type="nucleotide sequence ID" value="NZ_JAJGWR010000001.1"/>
</dbReference>
<evidence type="ECO:0000256" key="2">
    <source>
        <dbReference type="ARBA" id="ARBA00022670"/>
    </source>
</evidence>
<dbReference type="PIRSF" id="PIRSF026671">
    <property type="entry name" value="AA_dipeptidase"/>
    <property type="match status" value="1"/>
</dbReference>